<dbReference type="Gene3D" id="3.40.50.360">
    <property type="match status" value="1"/>
</dbReference>
<feature type="chain" id="PRO_5046828613" evidence="2">
    <location>
        <begin position="25"/>
        <end position="223"/>
    </location>
</feature>
<reference evidence="4 5" key="1">
    <citation type="submission" date="2024-03" db="EMBL/GenBank/DDBJ databases">
        <title>Human intestinal bacterial collection.</title>
        <authorList>
            <person name="Pauvert C."/>
            <person name="Hitch T.C.A."/>
            <person name="Clavel T."/>
        </authorList>
    </citation>
    <scope>NUCLEOTIDE SEQUENCE [LARGE SCALE GENOMIC DNA]</scope>
    <source>
        <strain evidence="4 5">CLA-JM-H10</strain>
    </source>
</reference>
<dbReference type="PROSITE" id="PS51257">
    <property type="entry name" value="PROKAR_LIPOPROTEIN"/>
    <property type="match status" value="1"/>
</dbReference>
<feature type="compositionally biased region" description="Polar residues" evidence="1">
    <location>
        <begin position="34"/>
        <end position="44"/>
    </location>
</feature>
<dbReference type="PROSITE" id="PS50902">
    <property type="entry name" value="FLAVODOXIN_LIKE"/>
    <property type="match status" value="1"/>
</dbReference>
<dbReference type="PANTHER" id="PTHR39201:SF1">
    <property type="entry name" value="FLAVODOXIN-LIKE DOMAIN-CONTAINING PROTEIN"/>
    <property type="match status" value="1"/>
</dbReference>
<evidence type="ECO:0000256" key="2">
    <source>
        <dbReference type="SAM" id="SignalP"/>
    </source>
</evidence>
<protein>
    <submittedName>
        <fullName evidence="4">Flavodoxin</fullName>
    </submittedName>
</protein>
<dbReference type="InterPro" id="IPR029039">
    <property type="entry name" value="Flavoprotein-like_sf"/>
</dbReference>
<evidence type="ECO:0000313" key="4">
    <source>
        <dbReference type="EMBL" id="MEQ2534252.1"/>
    </source>
</evidence>
<keyword evidence="5" id="KW-1185">Reference proteome</keyword>
<accession>A0ABV1GLP0</accession>
<dbReference type="Proteomes" id="UP001480973">
    <property type="component" value="Unassembled WGS sequence"/>
</dbReference>
<dbReference type="Pfam" id="PF12682">
    <property type="entry name" value="Flavodoxin_4"/>
    <property type="match status" value="1"/>
</dbReference>
<gene>
    <name evidence="4" type="ORF">WMO38_03895</name>
</gene>
<feature type="domain" description="Flavodoxin-like" evidence="3">
    <location>
        <begin position="72"/>
        <end position="223"/>
    </location>
</feature>
<dbReference type="PANTHER" id="PTHR39201">
    <property type="entry name" value="EXPORTED PROTEIN-RELATED"/>
    <property type="match status" value="1"/>
</dbReference>
<evidence type="ECO:0000313" key="5">
    <source>
        <dbReference type="Proteomes" id="UP001480973"/>
    </source>
</evidence>
<evidence type="ECO:0000259" key="3">
    <source>
        <dbReference type="PROSITE" id="PS50902"/>
    </source>
</evidence>
<dbReference type="PROSITE" id="PS00201">
    <property type="entry name" value="FLAVODOXIN"/>
    <property type="match status" value="1"/>
</dbReference>
<name>A0ABV1GLP0_9FIRM</name>
<feature type="signal peptide" evidence="2">
    <location>
        <begin position="1"/>
        <end position="24"/>
    </location>
</feature>
<dbReference type="SUPFAM" id="SSF52218">
    <property type="entry name" value="Flavoproteins"/>
    <property type="match status" value="1"/>
</dbReference>
<dbReference type="InterPro" id="IPR008254">
    <property type="entry name" value="Flavodoxin/NO_synth"/>
</dbReference>
<organism evidence="4 5">
    <name type="scientific">Lachnospira intestinalis</name>
    <dbReference type="NCBI Taxonomy" id="3133158"/>
    <lineage>
        <taxon>Bacteria</taxon>
        <taxon>Bacillati</taxon>
        <taxon>Bacillota</taxon>
        <taxon>Clostridia</taxon>
        <taxon>Lachnospirales</taxon>
        <taxon>Lachnospiraceae</taxon>
        <taxon>Lachnospira</taxon>
    </lineage>
</organism>
<proteinExistence type="predicted"/>
<evidence type="ECO:0000256" key="1">
    <source>
        <dbReference type="SAM" id="MobiDB-lite"/>
    </source>
</evidence>
<dbReference type="EMBL" id="JBBMES010000003">
    <property type="protein sequence ID" value="MEQ2534252.1"/>
    <property type="molecule type" value="Genomic_DNA"/>
</dbReference>
<keyword evidence="2" id="KW-0732">Signal</keyword>
<sequence length="223" mass="24755">MKKTSILIISVFIMAILTACGSSADNSQKQETIVKQPEATSMTVESDENVSETNDTAEDTKIVNNETDSVKIAVVYFSGTGNTKTIAEMIAEETGADIFEIIPTQAYTEEDLNYNDDNCRTNKEQNDDTARPEISNDLSATTEYDIVYLGHPIWWGTVPRIIQTYLETYDLSNATIYTFCTSGGSSIDRSLSDLRAWYPTLNIVDGKRLNDASKSEIAGFCYR</sequence>
<comment type="caution">
    <text evidence="4">The sequence shown here is derived from an EMBL/GenBank/DDBJ whole genome shotgun (WGS) entry which is preliminary data.</text>
</comment>
<feature type="region of interest" description="Disordered" evidence="1">
    <location>
        <begin position="34"/>
        <end position="57"/>
    </location>
</feature>
<dbReference type="InterPro" id="IPR001226">
    <property type="entry name" value="Flavodoxin_CS"/>
</dbReference>